<evidence type="ECO:0000313" key="1">
    <source>
        <dbReference type="EMBL" id="EEQ05321.1"/>
    </source>
</evidence>
<protein>
    <submittedName>
        <fullName evidence="1">Uncharacterized protein</fullName>
    </submittedName>
</protein>
<keyword evidence="2" id="KW-1185">Reference proteome</keyword>
<evidence type="ECO:0000313" key="2">
    <source>
        <dbReference type="Proteomes" id="UP000010319"/>
    </source>
</evidence>
<name>A0ABP2E1G8_YERBE</name>
<gene>
    <name evidence="1" type="ORF">yberc0001_25580</name>
</gene>
<proteinExistence type="predicted"/>
<sequence length="42" mass="4782">MYLLINSWVAKPPSYLPELHIFPPLYPPQLKSALNCVASIQK</sequence>
<dbReference type="Proteomes" id="UP000010319">
    <property type="component" value="Unassembled WGS sequence"/>
</dbReference>
<organism evidence="1 2">
    <name type="scientific">Yersinia bercovieri ATCC 43970</name>
    <dbReference type="NCBI Taxonomy" id="349968"/>
    <lineage>
        <taxon>Bacteria</taxon>
        <taxon>Pseudomonadati</taxon>
        <taxon>Pseudomonadota</taxon>
        <taxon>Gammaproteobacteria</taxon>
        <taxon>Enterobacterales</taxon>
        <taxon>Yersiniaceae</taxon>
        <taxon>Yersinia</taxon>
    </lineage>
</organism>
<reference evidence="1" key="1">
    <citation type="submission" date="2008-12" db="EMBL/GenBank/DDBJ databases">
        <title>Annotation of the Yersinia bercovieri ATCC 43970 genome.</title>
        <authorList>
            <person name="Read T.D."/>
            <person name="Akmal A."/>
            <person name="Bishop-Lilly K."/>
            <person name="Chen P.E."/>
            <person name="Cook C."/>
            <person name="Kiley M.P."/>
            <person name="Lentz S."/>
            <person name="Mateczun A."/>
            <person name="Nagarajan N."/>
            <person name="Nolan N."/>
            <person name="Osborne B.I."/>
            <person name="Pop M."/>
            <person name="Sozhamannan S."/>
            <person name="Stewart A.C."/>
            <person name="Sulakvelidze A."/>
            <person name="Thomason B."/>
            <person name="Willner K."/>
            <person name="Zwick M.E."/>
        </authorList>
    </citation>
    <scope>NUCLEOTIDE SEQUENCE [LARGE SCALE GENOMIC DNA]</scope>
    <source>
        <strain evidence="1">ATCC 43970</strain>
    </source>
</reference>
<accession>A0ABP2E1G8</accession>
<comment type="caution">
    <text evidence="1">The sequence shown here is derived from an EMBL/GenBank/DDBJ whole genome shotgun (WGS) entry which is preliminary data.</text>
</comment>
<dbReference type="EMBL" id="AALC02000062">
    <property type="protein sequence ID" value="EEQ05321.1"/>
    <property type="molecule type" value="Genomic_DNA"/>
</dbReference>